<feature type="transmembrane region" description="Helical" evidence="10">
    <location>
        <begin position="370"/>
        <end position="394"/>
    </location>
</feature>
<dbReference type="Proteomes" id="UP000597444">
    <property type="component" value="Unassembled WGS sequence"/>
</dbReference>
<feature type="transmembrane region" description="Helical" evidence="10">
    <location>
        <begin position="64"/>
        <end position="83"/>
    </location>
</feature>
<dbReference type="SUPFAM" id="SSF52821">
    <property type="entry name" value="Rhodanese/Cell cycle control phosphatase"/>
    <property type="match status" value="1"/>
</dbReference>
<dbReference type="GO" id="GO:0005886">
    <property type="term" value="C:plasma membrane"/>
    <property type="evidence" value="ECO:0007669"/>
    <property type="project" value="UniProtKB-SubCell"/>
</dbReference>
<evidence type="ECO:0000256" key="2">
    <source>
        <dbReference type="ARBA" id="ARBA00022448"/>
    </source>
</evidence>
<dbReference type="AlphaFoldDB" id="A0A8J3J151"/>
<dbReference type="PANTHER" id="PTHR32507">
    <property type="entry name" value="NA(+)/H(+) ANTIPORTER 1"/>
    <property type="match status" value="1"/>
</dbReference>
<feature type="transmembrane region" description="Helical" evidence="10">
    <location>
        <begin position="232"/>
        <end position="249"/>
    </location>
</feature>
<dbReference type="Gene3D" id="1.20.1530.20">
    <property type="match status" value="1"/>
</dbReference>
<dbReference type="RefSeq" id="WP_220210320.1">
    <property type="nucleotide sequence ID" value="NZ_BNJK01000002.1"/>
</dbReference>
<keyword evidence="8 10" id="KW-0472">Membrane</keyword>
<dbReference type="GO" id="GO:0015297">
    <property type="term" value="F:antiporter activity"/>
    <property type="evidence" value="ECO:0007669"/>
    <property type="project" value="UniProtKB-KW"/>
</dbReference>
<evidence type="ECO:0000256" key="8">
    <source>
        <dbReference type="ARBA" id="ARBA00023136"/>
    </source>
</evidence>
<reference evidence="12" key="1">
    <citation type="submission" date="2020-10" db="EMBL/GenBank/DDBJ databases">
        <title>Taxonomic study of unclassified bacteria belonging to the class Ktedonobacteria.</title>
        <authorList>
            <person name="Yabe S."/>
            <person name="Wang C.M."/>
            <person name="Zheng Y."/>
            <person name="Sakai Y."/>
            <person name="Cavaletti L."/>
            <person name="Monciardini P."/>
            <person name="Donadio S."/>
        </authorList>
    </citation>
    <scope>NUCLEOTIDE SEQUENCE</scope>
    <source>
        <strain evidence="12">ID150040</strain>
    </source>
</reference>
<evidence type="ECO:0000256" key="6">
    <source>
        <dbReference type="ARBA" id="ARBA00022989"/>
    </source>
</evidence>
<dbReference type="PANTHER" id="PTHR32507:SF8">
    <property type="entry name" value="CNH1P"/>
    <property type="match status" value="1"/>
</dbReference>
<feature type="transmembrane region" description="Helical" evidence="10">
    <location>
        <begin position="285"/>
        <end position="303"/>
    </location>
</feature>
<evidence type="ECO:0000256" key="1">
    <source>
        <dbReference type="ARBA" id="ARBA00004651"/>
    </source>
</evidence>
<feature type="domain" description="Cation/H+ exchanger transmembrane" evidence="11">
    <location>
        <begin position="22"/>
        <end position="388"/>
    </location>
</feature>
<evidence type="ECO:0000256" key="7">
    <source>
        <dbReference type="ARBA" id="ARBA00023065"/>
    </source>
</evidence>
<feature type="transmembrane region" description="Helical" evidence="10">
    <location>
        <begin position="309"/>
        <end position="329"/>
    </location>
</feature>
<dbReference type="EMBL" id="BNJK01000002">
    <property type="protein sequence ID" value="GHO99691.1"/>
    <property type="molecule type" value="Genomic_DNA"/>
</dbReference>
<evidence type="ECO:0000256" key="3">
    <source>
        <dbReference type="ARBA" id="ARBA00022449"/>
    </source>
</evidence>
<name>A0A8J3J151_9CHLR</name>
<keyword evidence="3" id="KW-0050">Antiport</keyword>
<dbReference type="InterPro" id="IPR006153">
    <property type="entry name" value="Cation/H_exchanger_TM"/>
</dbReference>
<feature type="region of interest" description="Disordered" evidence="9">
    <location>
        <begin position="426"/>
        <end position="447"/>
    </location>
</feature>
<dbReference type="InterPro" id="IPR038770">
    <property type="entry name" value="Na+/solute_symporter_sf"/>
</dbReference>
<keyword evidence="6 10" id="KW-1133">Transmembrane helix</keyword>
<feature type="transmembrane region" description="Helical" evidence="10">
    <location>
        <begin position="38"/>
        <end position="58"/>
    </location>
</feature>
<dbReference type="GO" id="GO:1902600">
    <property type="term" value="P:proton transmembrane transport"/>
    <property type="evidence" value="ECO:0007669"/>
    <property type="project" value="InterPro"/>
</dbReference>
<feature type="transmembrane region" description="Helical" evidence="10">
    <location>
        <begin position="341"/>
        <end position="364"/>
    </location>
</feature>
<keyword evidence="4" id="KW-1003">Cell membrane</keyword>
<comment type="caution">
    <text evidence="12">The sequence shown here is derived from an EMBL/GenBank/DDBJ whole genome shotgun (WGS) entry which is preliminary data.</text>
</comment>
<evidence type="ECO:0000256" key="4">
    <source>
        <dbReference type="ARBA" id="ARBA00022475"/>
    </source>
</evidence>
<organism evidence="12 13">
    <name type="scientific">Reticulibacter mediterranei</name>
    <dbReference type="NCBI Taxonomy" id="2778369"/>
    <lineage>
        <taxon>Bacteria</taxon>
        <taxon>Bacillati</taxon>
        <taxon>Chloroflexota</taxon>
        <taxon>Ktedonobacteria</taxon>
        <taxon>Ktedonobacterales</taxon>
        <taxon>Reticulibacteraceae</taxon>
        <taxon>Reticulibacter</taxon>
    </lineage>
</organism>
<sequence length="522" mass="55322">MSTLSAESLVSILALVGAVIIIAALLSGLIERSGFPQVAAFLALGAALGPAGLDLLHITLDSPILHIVSTLSLVLVLFTDAISLNLAEVKKAGPLALLVLGPGTLLSAFLVAVAGWGLLGLVPAAAALVGAALASTDPVLLRGLLRREEVPPTARLVLRLESGLNDIVLLPIVLVAMVFLSSNTSETAADWARLALDLLVLGPGAGVLVGVIGVATLDLIRKRVGIRRDYESIFSLGIAFTAYAAAEAVHGSGFLAAFAAGLTISLLDVELCDCFLEYGETTAEMTLLFTFVLFGSSLIWSGLAQINGMVLLFALLALLVRPVAFLISLARVRLAIRDRLLIAWFGPRGLSSLLLILLPVFAGIPGTQALFAICSLVVILSVIVHGSAPMFLLARRKHRNVLPPDTNPTDYEPVEATRLTRHPIAVPVLPTPEPPEEPTTGEQPKVAKPVQLSSSIRISVDELRTLWRAKEHVIILDVRKIRPYEASPIQARGAIRVSPERATEDAQELGLPYDAYLVAYCT</sequence>
<feature type="transmembrane region" description="Helical" evidence="10">
    <location>
        <begin position="6"/>
        <end position="26"/>
    </location>
</feature>
<comment type="subcellular location">
    <subcellularLocation>
        <location evidence="1">Cell membrane</location>
        <topology evidence="1">Multi-pass membrane protein</topology>
    </subcellularLocation>
</comment>
<dbReference type="Gene3D" id="3.40.250.10">
    <property type="entry name" value="Rhodanese-like domain"/>
    <property type="match status" value="1"/>
</dbReference>
<evidence type="ECO:0000256" key="9">
    <source>
        <dbReference type="SAM" id="MobiDB-lite"/>
    </source>
</evidence>
<evidence type="ECO:0000256" key="10">
    <source>
        <dbReference type="SAM" id="Phobius"/>
    </source>
</evidence>
<keyword evidence="2" id="KW-0813">Transport</keyword>
<dbReference type="Pfam" id="PF00999">
    <property type="entry name" value="Na_H_Exchanger"/>
    <property type="match status" value="1"/>
</dbReference>
<keyword evidence="5 10" id="KW-0812">Transmembrane</keyword>
<proteinExistence type="predicted"/>
<evidence type="ECO:0000313" key="13">
    <source>
        <dbReference type="Proteomes" id="UP000597444"/>
    </source>
</evidence>
<gene>
    <name evidence="12" type="ORF">KSF_097390</name>
</gene>
<accession>A0A8J3J151</accession>
<feature type="transmembrane region" description="Helical" evidence="10">
    <location>
        <begin position="95"/>
        <end position="119"/>
    </location>
</feature>
<feature type="transmembrane region" description="Helical" evidence="10">
    <location>
        <begin position="125"/>
        <end position="145"/>
    </location>
</feature>
<protein>
    <recommendedName>
        <fullName evidence="11">Cation/H+ exchanger transmembrane domain-containing protein</fullName>
    </recommendedName>
</protein>
<keyword evidence="7" id="KW-0406">Ion transport</keyword>
<dbReference type="InterPro" id="IPR036873">
    <property type="entry name" value="Rhodanese-like_dom_sf"/>
</dbReference>
<evidence type="ECO:0000256" key="5">
    <source>
        <dbReference type="ARBA" id="ARBA00022692"/>
    </source>
</evidence>
<keyword evidence="13" id="KW-1185">Reference proteome</keyword>
<feature type="transmembrane region" description="Helical" evidence="10">
    <location>
        <begin position="157"/>
        <end position="180"/>
    </location>
</feature>
<feature type="transmembrane region" description="Helical" evidence="10">
    <location>
        <begin position="200"/>
        <end position="220"/>
    </location>
</feature>
<evidence type="ECO:0000259" key="11">
    <source>
        <dbReference type="Pfam" id="PF00999"/>
    </source>
</evidence>
<evidence type="ECO:0000313" key="12">
    <source>
        <dbReference type="EMBL" id="GHO99691.1"/>
    </source>
</evidence>